<dbReference type="EMBL" id="CP007521">
    <property type="protein sequence ID" value="AIA29552.1"/>
    <property type="molecule type" value="Genomic_DNA"/>
</dbReference>
<reference evidence="1 2" key="1">
    <citation type="journal article" date="2014" name="Genome Announc.">
        <title>Complete Genome Sequence of the Bovine Mastitis Pathogen Mycoplasma californicum Strain ST-6T (ATCC 33461T).</title>
        <authorList>
            <person name="Calcutt M.J."/>
            <person name="Foecking M.F."/>
            <person name="Fox L.K."/>
        </authorList>
    </citation>
    <scope>NUCLEOTIDE SEQUENCE [LARGE SCALE GENOMIC DNA]</scope>
    <source>
        <strain evidence="1 2">ST-6</strain>
    </source>
</reference>
<accession>A0A059XWE3</accession>
<sequence length="275" mass="32476">MIKFNKLILKTLPFSSVLTPFALVSCIESDYTKNELKIPQGFKYIPKDYNSAEAKTSEILEWILNQQFKNNDVAKTNFLKSQEDTKKLLSEFKELSKTYKFEKSNENAEKLRSFYSQNWLFLLKNIDNFQWKYTNWWTFPSIGETRHSETFLEKISSQIIPDNYRFINNYWESLTVGDESPESPDDVFYLKKDKMIVRVFITRNKKSVKKLIFDKFILFPRARNERIAVKLISDSVHNAIIHGNQDGYDTFENDVIKNYSYPALGLLLTKENDEN</sequence>
<proteinExistence type="predicted"/>
<dbReference type="KEGG" id="mcr:MCFN_02070"/>
<keyword evidence="2" id="KW-1185">Reference proteome</keyword>
<evidence type="ECO:0000313" key="2">
    <source>
        <dbReference type="Proteomes" id="UP000027088"/>
    </source>
</evidence>
<dbReference type="eggNOG" id="ENOG5033VQJ">
    <property type="taxonomic scope" value="Bacteria"/>
</dbReference>
<keyword evidence="1" id="KW-0449">Lipoprotein</keyword>
<dbReference type="RefSeq" id="WP_038561800.1">
    <property type="nucleotide sequence ID" value="NZ_CP007521.1"/>
</dbReference>
<protein>
    <submittedName>
        <fullName evidence="1">Lipoprotein</fullName>
    </submittedName>
</protein>
<dbReference type="Proteomes" id="UP000027088">
    <property type="component" value="Chromosome"/>
</dbReference>
<gene>
    <name evidence="1" type="ORF">MCFN_02070</name>
</gene>
<dbReference type="NCBIfam" id="TIGR04313">
    <property type="entry name" value="aro_clust_Mycop"/>
    <property type="match status" value="1"/>
</dbReference>
<dbReference type="PROSITE" id="PS51257">
    <property type="entry name" value="PROKAR_LIPOPROTEIN"/>
    <property type="match status" value="1"/>
</dbReference>
<dbReference type="InterPro" id="IPR027593">
    <property type="entry name" value="Aro_clust"/>
</dbReference>
<name>A0A059XWE3_9BACT</name>
<dbReference type="AlphaFoldDB" id="A0A059XWE3"/>
<evidence type="ECO:0000313" key="1">
    <source>
        <dbReference type="EMBL" id="AIA29552.1"/>
    </source>
</evidence>
<organism evidence="1 2">
    <name type="scientific">Mycoplasmopsis californica</name>
    <dbReference type="NCBI Taxonomy" id="2113"/>
    <lineage>
        <taxon>Bacteria</taxon>
        <taxon>Bacillati</taxon>
        <taxon>Mycoplasmatota</taxon>
        <taxon>Mycoplasmoidales</taxon>
        <taxon>Metamycoplasmataceae</taxon>
        <taxon>Mycoplasmopsis</taxon>
    </lineage>
</organism>